<sequence>MINLTKRNFNSLSLSSRSHLLSQFLAGLRQHARRKTFPASFAGDLTSEIQYRFYALSGFSCLDICKSYEKGFWESSIVW</sequence>
<evidence type="ECO:0000313" key="1">
    <source>
        <dbReference type="EMBL" id="PQQ01755.1"/>
    </source>
</evidence>
<proteinExistence type="predicted"/>
<dbReference type="Proteomes" id="UP000250321">
    <property type="component" value="Unassembled WGS sequence"/>
</dbReference>
<keyword evidence="2" id="KW-1185">Reference proteome</keyword>
<reference evidence="1 2" key="1">
    <citation type="submission" date="2018-02" db="EMBL/GenBank/DDBJ databases">
        <title>Draft genome of wild Prunus yedoensis var. nudiflora.</title>
        <authorList>
            <person name="Baek S."/>
            <person name="Kim J.-H."/>
            <person name="Choi K."/>
            <person name="Kim G.-B."/>
            <person name="Cho A."/>
            <person name="Jang H."/>
            <person name="Shin C.-H."/>
            <person name="Yu H.-J."/>
            <person name="Mun J.-H."/>
        </authorList>
    </citation>
    <scope>NUCLEOTIDE SEQUENCE [LARGE SCALE GENOMIC DNA]</scope>
    <source>
        <strain evidence="2">cv. Jeju island</strain>
        <tissue evidence="1">Leaf</tissue>
    </source>
</reference>
<name>A0A314Y1K6_PRUYE</name>
<gene>
    <name evidence="1" type="ORF">Pyn_17781</name>
</gene>
<organism evidence="1 2">
    <name type="scientific">Prunus yedoensis var. nudiflora</name>
    <dbReference type="NCBI Taxonomy" id="2094558"/>
    <lineage>
        <taxon>Eukaryota</taxon>
        <taxon>Viridiplantae</taxon>
        <taxon>Streptophyta</taxon>
        <taxon>Embryophyta</taxon>
        <taxon>Tracheophyta</taxon>
        <taxon>Spermatophyta</taxon>
        <taxon>Magnoliopsida</taxon>
        <taxon>eudicotyledons</taxon>
        <taxon>Gunneridae</taxon>
        <taxon>Pentapetalae</taxon>
        <taxon>rosids</taxon>
        <taxon>fabids</taxon>
        <taxon>Rosales</taxon>
        <taxon>Rosaceae</taxon>
        <taxon>Amygdaloideae</taxon>
        <taxon>Amygdaleae</taxon>
        <taxon>Prunus</taxon>
    </lineage>
</organism>
<dbReference type="AlphaFoldDB" id="A0A314Y1K6"/>
<evidence type="ECO:0000313" key="2">
    <source>
        <dbReference type="Proteomes" id="UP000250321"/>
    </source>
</evidence>
<comment type="caution">
    <text evidence="1">The sequence shown here is derived from an EMBL/GenBank/DDBJ whole genome shotgun (WGS) entry which is preliminary data.</text>
</comment>
<dbReference type="EMBL" id="PJQY01001533">
    <property type="protein sequence ID" value="PQQ01755.1"/>
    <property type="molecule type" value="Genomic_DNA"/>
</dbReference>
<protein>
    <submittedName>
        <fullName evidence="1">Uncharacterized protein</fullName>
    </submittedName>
</protein>
<accession>A0A314Y1K6</accession>